<keyword evidence="5" id="KW-0143">Chaperone</keyword>
<comment type="subunit">
    <text evidence="8">Forms a cylinder of 14 subunits composed of two heptameric rings stacked back-to-back. Interacts with the co-chaperonin GroES.</text>
</comment>
<dbReference type="GO" id="GO:0005524">
    <property type="term" value="F:ATP binding"/>
    <property type="evidence" value="ECO:0007669"/>
    <property type="project" value="UniProtKB-KW"/>
</dbReference>
<evidence type="ECO:0000256" key="6">
    <source>
        <dbReference type="ARBA" id="ARBA00023235"/>
    </source>
</evidence>
<evidence type="ECO:0000256" key="2">
    <source>
        <dbReference type="ARBA" id="ARBA00022490"/>
    </source>
</evidence>
<dbReference type="InterPro" id="IPR027409">
    <property type="entry name" value="GroEL-like_apical_dom_sf"/>
</dbReference>
<dbReference type="InterPro" id="IPR027410">
    <property type="entry name" value="TCP-1-like_intermed_sf"/>
</dbReference>
<evidence type="ECO:0000256" key="5">
    <source>
        <dbReference type="ARBA" id="ARBA00023186"/>
    </source>
</evidence>
<sequence>MTIDVIFNPEASERVLSGIRTVARAASVTFGSSGPSVVIQHRTDGIPPIITRDGVTVAKSIQFEDRVADLGARMLRDVAGSVSREVGDGTTTAIVLAQTLAIESIKSVAAGFHPLQIKQGLEGALAIVEAQLQSMALIYSGLDWLESLAMVATKQEQAASRLLAKAHQELDGKGELSFELGNSREDELEIVDGLRYEQGYLSPYFVTDKDRAEAVLDNPYILLYDREIGDLMDLIPILEQVREQDRSLLIIAENVIDKALTGLLLNHVRGVFRAVAVKPPGFGDRRRDRLNDLAVLTGGQAILEDGLLTLDTIDLSHLGQARRVIINEFTTTIIGASGDPEQIEPLIARLSREADLVRARRPGEGSPTGNMHELEELEERINALSGKNGIFKVGGSTDFEIKERMVRIENAYKSIQAAMAEGVIPGCGIGLYRCIEALREPIADDERQHAVRIMQEALRAPARQLLINAGVNPETVFAVIDSDRDVNITFDTIQNRFGNYLDIGVVDSVKIVRMALRNAVSVITTLITAETVLMHVPDLSIMAGYSPEWAAATREDPRE</sequence>
<name>Q25BV5_9GAMM</name>
<dbReference type="InterPro" id="IPR001844">
    <property type="entry name" value="Cpn60/GroEL"/>
</dbReference>
<dbReference type="GO" id="GO:0140662">
    <property type="term" value="F:ATP-dependent protein folding chaperone"/>
    <property type="evidence" value="ECO:0007669"/>
    <property type="project" value="InterPro"/>
</dbReference>
<evidence type="ECO:0000256" key="7">
    <source>
        <dbReference type="RuleBase" id="RU000418"/>
    </source>
</evidence>
<comment type="similarity">
    <text evidence="1 7">Belongs to the chaperonin (HSP60) family.</text>
</comment>
<dbReference type="Gene3D" id="3.50.7.10">
    <property type="entry name" value="GroEL"/>
    <property type="match status" value="1"/>
</dbReference>
<dbReference type="InterPro" id="IPR002423">
    <property type="entry name" value="Cpn60/GroEL/TCP-1"/>
</dbReference>
<dbReference type="EMBL" id="AB253366">
    <property type="protein sequence ID" value="BAE86883.1"/>
    <property type="molecule type" value="Genomic_DNA"/>
</dbReference>
<evidence type="ECO:0000256" key="8">
    <source>
        <dbReference type="RuleBase" id="RU000419"/>
    </source>
</evidence>
<dbReference type="NCBIfam" id="NF009489">
    <property type="entry name" value="PRK12851.1"/>
    <property type="match status" value="1"/>
</dbReference>
<accession>Q25BV5</accession>
<dbReference type="SUPFAM" id="SSF48592">
    <property type="entry name" value="GroEL equatorial domain-like"/>
    <property type="match status" value="1"/>
</dbReference>
<dbReference type="InterPro" id="IPR027413">
    <property type="entry name" value="GROEL-like_equatorial_sf"/>
</dbReference>
<dbReference type="PRINTS" id="PR00298">
    <property type="entry name" value="CHAPERONIN60"/>
</dbReference>
<dbReference type="AlphaFoldDB" id="Q25BV5"/>
<keyword evidence="6" id="KW-0413">Isomerase</keyword>
<proteinExistence type="inferred from homology"/>
<evidence type="ECO:0000256" key="1">
    <source>
        <dbReference type="ARBA" id="ARBA00006607"/>
    </source>
</evidence>
<dbReference type="GO" id="GO:0042026">
    <property type="term" value="P:protein refolding"/>
    <property type="evidence" value="ECO:0007669"/>
    <property type="project" value="InterPro"/>
</dbReference>
<organism evidence="9">
    <name type="scientific">Methylotuvimicrobium japanense</name>
    <dbReference type="NCBI Taxonomy" id="81932"/>
    <lineage>
        <taxon>Bacteria</taxon>
        <taxon>Pseudomonadati</taxon>
        <taxon>Pseudomonadota</taxon>
        <taxon>Gammaproteobacteria</taxon>
        <taxon>Methylococcales</taxon>
        <taxon>Methylococcaceae</taxon>
        <taxon>Methylotuvimicrobium</taxon>
    </lineage>
</organism>
<dbReference type="NCBIfam" id="NF009487">
    <property type="entry name" value="PRK12849.1"/>
    <property type="match status" value="1"/>
</dbReference>
<keyword evidence="2" id="KW-0963">Cytoplasm</keyword>
<reference evidence="9" key="1">
    <citation type="journal article" date="1998" name="Biosci. Biotechnol. Biochem.">
        <title>Oxidation of trichloroethylene and dimethyl sulfide by a marine Methylomicrobium strain containing soluble methane monooxygenase.</title>
        <authorList>
            <person name="Fuse H."/>
            <person name="Ohta M."/>
            <person name="Takimura O."/>
            <person name="Murakami K."/>
            <person name="Inoue H."/>
            <person name="Yamaoka Y."/>
            <person name="Oclarit J.M."/>
            <person name="Omori T."/>
        </authorList>
    </citation>
    <scope>NUCLEOTIDE SEQUENCE</scope>
    <source>
        <strain evidence="9">NI</strain>
    </source>
</reference>
<dbReference type="Pfam" id="PF00118">
    <property type="entry name" value="Cpn60_TCP1"/>
    <property type="match status" value="1"/>
</dbReference>
<dbReference type="FunFam" id="3.50.7.10:FF:000001">
    <property type="entry name" value="60 kDa chaperonin"/>
    <property type="match status" value="1"/>
</dbReference>
<dbReference type="Gene3D" id="1.10.560.10">
    <property type="entry name" value="GroEL-like equatorial domain"/>
    <property type="match status" value="1"/>
</dbReference>
<keyword evidence="3" id="KW-0547">Nucleotide-binding</keyword>
<dbReference type="GO" id="GO:0016853">
    <property type="term" value="F:isomerase activity"/>
    <property type="evidence" value="ECO:0007669"/>
    <property type="project" value="UniProtKB-KW"/>
</dbReference>
<evidence type="ECO:0000256" key="3">
    <source>
        <dbReference type="ARBA" id="ARBA00022741"/>
    </source>
</evidence>
<dbReference type="SUPFAM" id="SSF52029">
    <property type="entry name" value="GroEL apical domain-like"/>
    <property type="match status" value="1"/>
</dbReference>
<evidence type="ECO:0000313" key="9">
    <source>
        <dbReference type="EMBL" id="BAE86883.1"/>
    </source>
</evidence>
<keyword evidence="4" id="KW-0067">ATP-binding</keyword>
<dbReference type="Gene3D" id="3.30.260.10">
    <property type="entry name" value="TCP-1-like chaperonin intermediate domain"/>
    <property type="match status" value="1"/>
</dbReference>
<evidence type="ECO:0000256" key="4">
    <source>
        <dbReference type="ARBA" id="ARBA00022840"/>
    </source>
</evidence>
<protein>
    <recommendedName>
        <fullName evidence="8">60 kDa chaperonin</fullName>
    </recommendedName>
</protein>
<gene>
    <name evidence="9" type="primary">mmoG</name>
</gene>
<reference evidence="9" key="3">
    <citation type="journal article" date="2008" name="Int. J. Syst. Evol. Microbiol.">
        <title>Classification of halo(alkali)philic and halo(alkali)tolerant methanotrophs provisionally assigned to the genera Methylomicrobium and Methylobacter and emended description of the genus Methylomicrobium.</title>
        <authorList>
            <person name="Kalyuzhnaya M.G."/>
            <person name="Khmelenina V."/>
            <person name="Eshinimaev B."/>
            <person name="Sorokin D."/>
            <person name="Fuse H."/>
            <person name="Lidstrom M."/>
            <person name="Trotsenko Y."/>
        </authorList>
    </citation>
    <scope>NUCLEOTIDE SEQUENCE</scope>
    <source>
        <strain evidence="9">NI</strain>
    </source>
</reference>
<comment type="function">
    <text evidence="8">Together with its co-chaperonin GroES, plays an essential role in assisting protein folding. The GroEL-GroES system forms a nano-cage that allows encapsulation of the non-native substrate proteins and provides a physical environment optimized to promote and accelerate protein folding.</text>
</comment>
<dbReference type="PANTHER" id="PTHR45633">
    <property type="entry name" value="60 KDA HEAT SHOCK PROTEIN, MITOCHONDRIAL"/>
    <property type="match status" value="1"/>
</dbReference>
<dbReference type="NCBIfam" id="NF000592">
    <property type="entry name" value="PRK00013.1"/>
    <property type="match status" value="1"/>
</dbReference>
<reference evidence="9" key="2">
    <citation type="journal article" date="2007" name="FEMS Microbiol. Lett.">
        <title>Soluble and particulate methane monooxygenase gene clusters in the marine methanotroph Methylomicrobium sp. strain NI.</title>
        <authorList>
            <person name="Nakamura T."/>
            <person name="Hoaki T."/>
            <person name="Hanada S."/>
            <person name="Maruyama A."/>
            <person name="Kamagata Y."/>
            <person name="Fuse H."/>
        </authorList>
    </citation>
    <scope>NUCLEOTIDE SEQUENCE</scope>
    <source>
        <strain evidence="9">NI</strain>
    </source>
</reference>